<dbReference type="PANTHER" id="PTHR13817:SF49">
    <property type="entry name" value="MYOSIN-BINDING PROTEIN H"/>
    <property type="match status" value="1"/>
</dbReference>
<feature type="domain" description="Ig-like" evidence="4">
    <location>
        <begin position="107"/>
        <end position="195"/>
    </location>
</feature>
<dbReference type="SUPFAM" id="SSF48726">
    <property type="entry name" value="Immunoglobulin"/>
    <property type="match status" value="1"/>
</dbReference>
<keyword evidence="1" id="KW-0677">Repeat</keyword>
<gene>
    <name evidence="6" type="ORF">TELCIR_01909</name>
</gene>
<proteinExistence type="predicted"/>
<dbReference type="GO" id="GO:0031430">
    <property type="term" value="C:M band"/>
    <property type="evidence" value="ECO:0007669"/>
    <property type="project" value="TreeGrafter"/>
</dbReference>
<keyword evidence="7" id="KW-1185">Reference proteome</keyword>
<dbReference type="InterPro" id="IPR036179">
    <property type="entry name" value="Ig-like_dom_sf"/>
</dbReference>
<evidence type="ECO:0000256" key="3">
    <source>
        <dbReference type="ARBA" id="ARBA00023319"/>
    </source>
</evidence>
<dbReference type="SUPFAM" id="SSF49265">
    <property type="entry name" value="Fibronectin type III"/>
    <property type="match status" value="1"/>
</dbReference>
<keyword evidence="2" id="KW-1015">Disulfide bond</keyword>
<dbReference type="Pfam" id="PF00041">
    <property type="entry name" value="fn3"/>
    <property type="match status" value="1"/>
</dbReference>
<accession>A0A2G9V2U1</accession>
<dbReference type="InterPro" id="IPR036116">
    <property type="entry name" value="FN3_sf"/>
</dbReference>
<evidence type="ECO:0000259" key="5">
    <source>
        <dbReference type="PROSITE" id="PS50853"/>
    </source>
</evidence>
<reference evidence="6 7" key="1">
    <citation type="submission" date="2015-09" db="EMBL/GenBank/DDBJ databases">
        <title>Draft genome of the parasitic nematode Teladorsagia circumcincta isolate WARC Sus (inbred).</title>
        <authorList>
            <person name="Mitreva M."/>
        </authorList>
    </citation>
    <scope>NUCLEOTIDE SEQUENCE [LARGE SCALE GENOMIC DNA]</scope>
    <source>
        <strain evidence="6 7">S</strain>
    </source>
</reference>
<dbReference type="SMART" id="SM00060">
    <property type="entry name" value="FN3"/>
    <property type="match status" value="1"/>
</dbReference>
<name>A0A2G9V2U1_TELCI</name>
<evidence type="ECO:0000256" key="2">
    <source>
        <dbReference type="ARBA" id="ARBA00023157"/>
    </source>
</evidence>
<dbReference type="InterPro" id="IPR013783">
    <property type="entry name" value="Ig-like_fold"/>
</dbReference>
<dbReference type="InterPro" id="IPR003961">
    <property type="entry name" value="FN3_dom"/>
</dbReference>
<dbReference type="EMBL" id="KZ345084">
    <property type="protein sequence ID" value="PIO76040.1"/>
    <property type="molecule type" value="Genomic_DNA"/>
</dbReference>
<dbReference type="AlphaFoldDB" id="A0A2G9V2U1"/>
<feature type="domain" description="Fibronectin type-III" evidence="5">
    <location>
        <begin position="13"/>
        <end position="106"/>
    </location>
</feature>
<evidence type="ECO:0000259" key="4">
    <source>
        <dbReference type="PROSITE" id="PS50835"/>
    </source>
</evidence>
<dbReference type="PROSITE" id="PS50853">
    <property type="entry name" value="FN3"/>
    <property type="match status" value="1"/>
</dbReference>
<dbReference type="PROSITE" id="PS50835">
    <property type="entry name" value="IG_LIKE"/>
    <property type="match status" value="1"/>
</dbReference>
<protein>
    <submittedName>
        <fullName evidence="6">Immunoglobulin I-set domain protein</fullName>
    </submittedName>
</protein>
<evidence type="ECO:0000313" key="7">
    <source>
        <dbReference type="Proteomes" id="UP000230423"/>
    </source>
</evidence>
<dbReference type="InterPro" id="IPR007110">
    <property type="entry name" value="Ig-like_dom"/>
</dbReference>
<dbReference type="GO" id="GO:0045214">
    <property type="term" value="P:sarcomere organization"/>
    <property type="evidence" value="ECO:0007669"/>
    <property type="project" value="TreeGrafter"/>
</dbReference>
<dbReference type="PANTHER" id="PTHR13817">
    <property type="entry name" value="TITIN"/>
    <property type="match status" value="1"/>
</dbReference>
<dbReference type="Pfam" id="PF07679">
    <property type="entry name" value="I-set"/>
    <property type="match status" value="1"/>
</dbReference>
<dbReference type="CDD" id="cd00063">
    <property type="entry name" value="FN3"/>
    <property type="match status" value="1"/>
</dbReference>
<sequence length="276" mass="30695">MMVAMYISAVPSAPEGPLVVSTTGKSWKLSWSAPLEDGHSEILGYYIEKYDEKLKKWMFLARCIDNIYTVDGLPLGSSQRFRVSAENAVGRGSSIESKRVKSSAETPSFVNKPGNMVVVKGTKFKVTVEFSGFPLPEVRWMRNRKEIFSGARQWTETSNGVSSLSIAEIRDEDEGEYTVELRNVVGMCEHKFKLNMDAQPEIIRPDRYMSSLIYDEGDTVKLRLSFTVCDFVEPTVSFHGFVALPLERLKAVNTKLIAHHEVGGALQAVADGRGSG</sequence>
<dbReference type="Gene3D" id="2.60.40.10">
    <property type="entry name" value="Immunoglobulins"/>
    <property type="match status" value="2"/>
</dbReference>
<dbReference type="OrthoDB" id="6019866at2759"/>
<dbReference type="Proteomes" id="UP000230423">
    <property type="component" value="Unassembled WGS sequence"/>
</dbReference>
<dbReference type="InterPro" id="IPR050964">
    <property type="entry name" value="Striated_Muscle_Regulatory"/>
</dbReference>
<keyword evidence="3" id="KW-0393">Immunoglobulin domain</keyword>
<dbReference type="FunFam" id="2.60.40.10:FF:000107">
    <property type="entry name" value="Myosin, light chain kinase a"/>
    <property type="match status" value="1"/>
</dbReference>
<evidence type="ECO:0000256" key="1">
    <source>
        <dbReference type="ARBA" id="ARBA00022737"/>
    </source>
</evidence>
<evidence type="ECO:0000313" key="6">
    <source>
        <dbReference type="EMBL" id="PIO76040.1"/>
    </source>
</evidence>
<organism evidence="6 7">
    <name type="scientific">Teladorsagia circumcincta</name>
    <name type="common">Brown stomach worm</name>
    <name type="synonym">Ostertagia circumcincta</name>
    <dbReference type="NCBI Taxonomy" id="45464"/>
    <lineage>
        <taxon>Eukaryota</taxon>
        <taxon>Metazoa</taxon>
        <taxon>Ecdysozoa</taxon>
        <taxon>Nematoda</taxon>
        <taxon>Chromadorea</taxon>
        <taxon>Rhabditida</taxon>
        <taxon>Rhabditina</taxon>
        <taxon>Rhabditomorpha</taxon>
        <taxon>Strongyloidea</taxon>
        <taxon>Trichostrongylidae</taxon>
        <taxon>Teladorsagia</taxon>
    </lineage>
</organism>
<dbReference type="InterPro" id="IPR013098">
    <property type="entry name" value="Ig_I-set"/>
</dbReference>